<feature type="domain" description="Protein kinase" evidence="1">
    <location>
        <begin position="73"/>
        <end position="343"/>
    </location>
</feature>
<dbReference type="InterPro" id="IPR011990">
    <property type="entry name" value="TPR-like_helical_dom_sf"/>
</dbReference>
<dbReference type="GO" id="GO:0005524">
    <property type="term" value="F:ATP binding"/>
    <property type="evidence" value="ECO:0007669"/>
    <property type="project" value="InterPro"/>
</dbReference>
<proteinExistence type="predicted"/>
<dbReference type="SUPFAM" id="SSF48452">
    <property type="entry name" value="TPR-like"/>
    <property type="match status" value="3"/>
</dbReference>
<accession>A0AAD5V2R9</accession>
<dbReference type="PROSITE" id="PS00109">
    <property type="entry name" value="PROTEIN_KINASE_TYR"/>
    <property type="match status" value="1"/>
</dbReference>
<dbReference type="GO" id="GO:0004674">
    <property type="term" value="F:protein serine/threonine kinase activity"/>
    <property type="evidence" value="ECO:0007669"/>
    <property type="project" value="TreeGrafter"/>
</dbReference>
<dbReference type="Gene3D" id="1.25.40.10">
    <property type="entry name" value="Tetratricopeptide repeat domain"/>
    <property type="match status" value="3"/>
</dbReference>
<dbReference type="PROSITE" id="PS50011">
    <property type="entry name" value="PROTEIN_KINASE_DOM"/>
    <property type="match status" value="1"/>
</dbReference>
<reference evidence="2" key="1">
    <citation type="submission" date="2022-07" db="EMBL/GenBank/DDBJ databases">
        <title>Genome Sequence of Physisporinus lineatus.</title>
        <authorList>
            <person name="Buettner E."/>
        </authorList>
    </citation>
    <scope>NUCLEOTIDE SEQUENCE</scope>
    <source>
        <strain evidence="2">VT162</strain>
    </source>
</reference>
<dbReference type="Proteomes" id="UP001212997">
    <property type="component" value="Unassembled WGS sequence"/>
</dbReference>
<organism evidence="2 3">
    <name type="scientific">Meripilus lineatus</name>
    <dbReference type="NCBI Taxonomy" id="2056292"/>
    <lineage>
        <taxon>Eukaryota</taxon>
        <taxon>Fungi</taxon>
        <taxon>Dikarya</taxon>
        <taxon>Basidiomycota</taxon>
        <taxon>Agaricomycotina</taxon>
        <taxon>Agaricomycetes</taxon>
        <taxon>Polyporales</taxon>
        <taxon>Meripilaceae</taxon>
        <taxon>Meripilus</taxon>
    </lineage>
</organism>
<name>A0AAD5V2R9_9APHY</name>
<keyword evidence="3" id="KW-1185">Reference proteome</keyword>
<gene>
    <name evidence="2" type="ORF">NLI96_g6421</name>
</gene>
<dbReference type="PANTHER" id="PTHR44329">
    <property type="entry name" value="SERINE/THREONINE-PROTEIN KINASE TNNI3K-RELATED"/>
    <property type="match status" value="1"/>
</dbReference>
<dbReference type="Pfam" id="PF13424">
    <property type="entry name" value="TPR_12"/>
    <property type="match status" value="1"/>
</dbReference>
<dbReference type="InterPro" id="IPR001245">
    <property type="entry name" value="Ser-Thr/Tyr_kinase_cat_dom"/>
</dbReference>
<dbReference type="InterPro" id="IPR008266">
    <property type="entry name" value="Tyr_kinase_AS"/>
</dbReference>
<dbReference type="InterPro" id="IPR026000">
    <property type="entry name" value="Apc5_dom"/>
</dbReference>
<dbReference type="InterPro" id="IPR011009">
    <property type="entry name" value="Kinase-like_dom_sf"/>
</dbReference>
<dbReference type="AlphaFoldDB" id="A0AAD5V2R9"/>
<dbReference type="Pfam" id="PF13374">
    <property type="entry name" value="TPR_10"/>
    <property type="match status" value="3"/>
</dbReference>
<dbReference type="Gene3D" id="1.10.510.10">
    <property type="entry name" value="Transferase(Phosphotransferase) domain 1"/>
    <property type="match status" value="1"/>
</dbReference>
<dbReference type="Pfam" id="PF07714">
    <property type="entry name" value="PK_Tyr_Ser-Thr"/>
    <property type="match status" value="1"/>
</dbReference>
<protein>
    <recommendedName>
        <fullName evidence="1">Protein kinase domain-containing protein</fullName>
    </recommendedName>
</protein>
<dbReference type="InterPro" id="IPR000719">
    <property type="entry name" value="Prot_kinase_dom"/>
</dbReference>
<dbReference type="SMART" id="SM00028">
    <property type="entry name" value="TPR"/>
    <property type="match status" value="9"/>
</dbReference>
<evidence type="ECO:0000259" key="1">
    <source>
        <dbReference type="PROSITE" id="PS50011"/>
    </source>
</evidence>
<dbReference type="EMBL" id="JANAWD010000234">
    <property type="protein sequence ID" value="KAJ3483287.1"/>
    <property type="molecule type" value="Genomic_DNA"/>
</dbReference>
<dbReference type="InterPro" id="IPR019734">
    <property type="entry name" value="TPR_rpt"/>
</dbReference>
<dbReference type="SUPFAM" id="SSF56112">
    <property type="entry name" value="Protein kinase-like (PK-like)"/>
    <property type="match status" value="1"/>
</dbReference>
<evidence type="ECO:0000313" key="2">
    <source>
        <dbReference type="EMBL" id="KAJ3483287.1"/>
    </source>
</evidence>
<sequence length="1036" mass="116297">MDCQRSEKILLSLEGSSAQEVLSEIQERLDTSKDCRLCLGPGNKTSKLRTLLFALSRRARVLPPSLFIEGVVCVNRDAVAGGGYADIFRAMYRGQEVALKRLRVFSTGDPEREQKNQKAFHREALVWRSIVHPNIQSFIGVDPTTFQPHLCMVSPWQKHGDIMECMIQLERHLGIPIRLDFWIRQVALGLCYLHEIGVIHGDLRSANVLIDDYYSVKLVDFGLASLHEAMSGTESRCHGAVRFCAPELLSPESPRPSCASDIYAFACLCLELHTRKYPFPHIVADHAVIAQVIRGALPQRPTLPTTSEPGFWDAIQLCWNPNPNLRPKSESLLASLPLRLPLFGAEGSETLPRIPLVTSGSEADSSVIYPTGNLCSRFRSTPSYSCLLNLALTDTFNEHQTLMVSFRLYSLGCPSDVLAYAWSRCQARVSSCESLDEVSSSVRMSNTPRIFRSRFEGSFDIASAAQLHDLAKALFDAEQFGVASKFLQWAVDIRRLICDRQSRCKPDLADSLHLLDNCLFRLGRSADGIYFSREAVRIRRALEKQEPGKYAALLSTSFYNLSANHYHQGDSVKAIKYLYKSVGIRRKLAHKCPEMFQLLLAESLHSLSFSLLHVHRYQFAISIGNEALDLYRKLEQASPGRFTQSLSSSLKTVAIASQEIGRPEDAVKHLEEVIQIYLSEKDPEDYDTRLADAKHELGTSLYRLHRVEEAICAIEEAIRIRRKLPHSEGTPGLCREPLSSSLYVLAVIHQDRGDHSQAVRCLREVIGIRRELSKERPNEIFSLLADSLHGLAVSLCCLEQFAASIEPAEEAIELRRKLECHNSGRALAASLHCIAIAWQNQGDHENAVRRLEEAITLRKDPPTKRPELLSSLAESIDSRGFSLFKLGRHQDSLAAAQEALEIRRELYLGNNRYYRPQLALSLHNVSIVHQALGEYEASVRLLREAVGTRRILAKEDRGLFEKDLVDSLESLAHSLSQVDLVTEATEVFEEALVTLRSLEEIQPGKFKARISASLHRLLNIRSKTSPDDSQDSSPLR</sequence>
<comment type="caution">
    <text evidence="2">The sequence shown here is derived from an EMBL/GenBank/DDBJ whole genome shotgun (WGS) entry which is preliminary data.</text>
</comment>
<evidence type="ECO:0000313" key="3">
    <source>
        <dbReference type="Proteomes" id="UP001212997"/>
    </source>
</evidence>
<dbReference type="InterPro" id="IPR051681">
    <property type="entry name" value="Ser/Thr_Kinases-Pseudokinases"/>
</dbReference>
<dbReference type="Pfam" id="PF12862">
    <property type="entry name" value="ANAPC5"/>
    <property type="match status" value="2"/>
</dbReference>